<evidence type="ECO:0000313" key="2">
    <source>
        <dbReference type="Proteomes" id="UP000092584"/>
    </source>
</evidence>
<dbReference type="EMBL" id="LSFM01000023">
    <property type="protein sequence ID" value="OBY62763.1"/>
    <property type="molecule type" value="Genomic_DNA"/>
</dbReference>
<reference evidence="2" key="1">
    <citation type="submission" date="2016-02" db="EMBL/GenBank/DDBJ databases">
        <authorList>
            <person name="Shin S.-K."/>
            <person name="Yi H."/>
            <person name="Kim E."/>
        </authorList>
    </citation>
    <scope>NUCLEOTIDE SEQUENCE [LARGE SCALE GENOMIC DNA]</scope>
    <source>
        <strain evidence="2">LPB0003</strain>
    </source>
</reference>
<dbReference type="Proteomes" id="UP000092584">
    <property type="component" value="Unassembled WGS sequence"/>
</dbReference>
<proteinExistence type="predicted"/>
<sequence length="471" mass="53462">MIKNIVSAVLISFNVSVFCQETLVSFQNDLKTSSSDIKDVIPVVNTETDEIAFFVADAKNVYGYKIDANFKVSEKISSEEKRRKFKVIIGSSASKDDSYRVFLTNKNQTDFASVRFSFKDGSTSLKEFSIDKNETFIQTVVSKNKFYLIAGSRLHNSLSIYTFNENGDPQKNNINVTDLRFIDTKGKNKNLTSLLVEGDDLNKFEENTPNSIELTSEFRKMFVRDHTILITLDHHKMFTQVLQIDLNTLLATSFQFRKPKLGEKAKRTNSYLNGDYLFTLATTKNEFTVEILDFETGNLVKEYSATKNDSITFKNTPIMQEGGLLDSYRELGKTKRFLGRIANGNTGLSVRKVKNRYHLTIGGYIVQNTGGGMMMPFGGIPIGSIGAVTVFFNPTQIAFNSFTNNKTTRIESLLDTDFNHIQGEIEENAFDKMKEFKSKNKGGTVFKYKDFFIKARYNSSSKDFNFKKFTD</sequence>
<protein>
    <submittedName>
        <fullName evidence="1">Uncharacterized protein</fullName>
    </submittedName>
</protein>
<dbReference type="KEGG" id="pob:LPB03_11475"/>
<dbReference type="OrthoDB" id="912496at2"/>
<comment type="caution">
    <text evidence="1">The sequence shown here is derived from an EMBL/GenBank/DDBJ whole genome shotgun (WGS) entry which is preliminary data.</text>
</comment>
<dbReference type="STRING" id="1774273.LPB03_11475"/>
<evidence type="ECO:0000313" key="1">
    <source>
        <dbReference type="EMBL" id="OBY62763.1"/>
    </source>
</evidence>
<organism evidence="1 2">
    <name type="scientific">Polaribacter vadi</name>
    <dbReference type="NCBI Taxonomy" id="1774273"/>
    <lineage>
        <taxon>Bacteria</taxon>
        <taxon>Pseudomonadati</taxon>
        <taxon>Bacteroidota</taxon>
        <taxon>Flavobacteriia</taxon>
        <taxon>Flavobacteriales</taxon>
        <taxon>Flavobacteriaceae</taxon>
    </lineage>
</organism>
<accession>A0A1B8TSP3</accession>
<name>A0A1B8TSP3_9FLAO</name>
<gene>
    <name evidence="1" type="ORF">LPB3_11485</name>
</gene>
<keyword evidence="2" id="KW-1185">Reference proteome</keyword>
<dbReference type="RefSeq" id="WP_065319748.1">
    <property type="nucleotide sequence ID" value="NZ_CP017477.1"/>
</dbReference>
<dbReference type="AlphaFoldDB" id="A0A1B8TSP3"/>